<accession>A0A7J6N4X2</accession>
<gene>
    <name evidence="6" type="ORF">FOZ60_015795</name>
</gene>
<keyword evidence="2" id="KW-0677">Repeat</keyword>
<feature type="region of interest" description="Disordered" evidence="5">
    <location>
        <begin position="180"/>
        <end position="199"/>
    </location>
</feature>
<name>A0A7J6N4X2_PEROL</name>
<feature type="repeat" description="ANK" evidence="4">
    <location>
        <begin position="414"/>
        <end position="446"/>
    </location>
</feature>
<dbReference type="InterPro" id="IPR036770">
    <property type="entry name" value="Ankyrin_rpt-contain_sf"/>
</dbReference>
<dbReference type="SUPFAM" id="SSF47473">
    <property type="entry name" value="EF-hand"/>
    <property type="match status" value="1"/>
</dbReference>
<sequence>MAASSLLAVYKTFTGGDTLMDGRQFAKFCRSCQLIDDQALTLNDIDIVFAKVRFRGERKIEFGQLIEALAEMRIADRLHQPVSWVEERVLHFNEQVTQGRAATAATSRPFTKLRAHGSPSVAEALPVAKSMPDASSVEKHERGPERFFYDQSTYTGVWRHGGPKTYDGDHLNLKTMVKNRTAQPPPRPRAMSAYGSTTGTIVHSGADRIVTRSRPGSALSTPRGGTNGSRPSDEGRENRKIFLTPDTAWSKSTDASTGASDCRVRGPERFYYDTSTYTGVHRAGGPEVVDDRTKELKNLVKRRATTVALAGSEEDGENGAQKSARSSRRKTAPAIKPETAALAAAERVLSAVARGDIETVEEEVSNEASLGGVRGVYNSRGQSCMHVAAAYGSTEMIEWLSDSGCNPSEALAQVGLTPLHIAVLNGRPNTVRALIKAGANINAKDSSGMTPLSCASLLTESNVTEIENARATCKKILLANGAQTTRSIS</sequence>
<dbReference type="GO" id="GO:0015631">
    <property type="term" value="F:tubulin binding"/>
    <property type="evidence" value="ECO:0007669"/>
    <property type="project" value="InterPro"/>
</dbReference>
<dbReference type="InterPro" id="IPR002110">
    <property type="entry name" value="Ankyrin_rpt"/>
</dbReference>
<comment type="caution">
    <text evidence="6">The sequence shown here is derived from an EMBL/GenBank/DDBJ whole genome shotgun (WGS) entry which is preliminary data.</text>
</comment>
<reference evidence="6 7" key="1">
    <citation type="submission" date="2020-04" db="EMBL/GenBank/DDBJ databases">
        <title>Perkinsus olseni comparative genomics.</title>
        <authorList>
            <person name="Bogema D.R."/>
        </authorList>
    </citation>
    <scope>NUCLEOTIDE SEQUENCE [LARGE SCALE GENOMIC DNA]</scope>
    <source>
        <strain evidence="6">00978-12</strain>
    </source>
</reference>
<evidence type="ECO:0000256" key="5">
    <source>
        <dbReference type="SAM" id="MobiDB-lite"/>
    </source>
</evidence>
<dbReference type="Gene3D" id="1.10.238.10">
    <property type="entry name" value="EF-hand"/>
    <property type="match status" value="1"/>
</dbReference>
<dbReference type="Gene3D" id="1.25.40.20">
    <property type="entry name" value="Ankyrin repeat-containing domain"/>
    <property type="match status" value="1"/>
</dbReference>
<evidence type="ECO:0000256" key="2">
    <source>
        <dbReference type="ARBA" id="ARBA00022737"/>
    </source>
</evidence>
<evidence type="ECO:0000256" key="4">
    <source>
        <dbReference type="PROSITE-ProRule" id="PRU00023"/>
    </source>
</evidence>
<evidence type="ECO:0000256" key="1">
    <source>
        <dbReference type="ARBA" id="ARBA00010994"/>
    </source>
</evidence>
<dbReference type="Pfam" id="PF12796">
    <property type="entry name" value="Ank_2"/>
    <property type="match status" value="1"/>
</dbReference>
<dbReference type="GO" id="GO:0046785">
    <property type="term" value="P:microtubule polymerization"/>
    <property type="evidence" value="ECO:0007669"/>
    <property type="project" value="InterPro"/>
</dbReference>
<dbReference type="PRINTS" id="PR01415">
    <property type="entry name" value="ANKYRIN"/>
</dbReference>
<proteinExistence type="inferred from homology"/>
<dbReference type="PANTHER" id="PTHR24126:SF14">
    <property type="entry name" value="ANK_REP_REGION DOMAIN-CONTAINING PROTEIN"/>
    <property type="match status" value="1"/>
</dbReference>
<feature type="region of interest" description="Disordered" evidence="5">
    <location>
        <begin position="206"/>
        <end position="242"/>
    </location>
</feature>
<dbReference type="PROSITE" id="PS50088">
    <property type="entry name" value="ANK_REPEAT"/>
    <property type="match status" value="1"/>
</dbReference>
<dbReference type="PANTHER" id="PTHR24126">
    <property type="entry name" value="ANKYRIN REPEAT, PH AND SEC7 DOMAIN CONTAINING PROTEIN SECG-RELATED"/>
    <property type="match status" value="1"/>
</dbReference>
<evidence type="ECO:0000256" key="3">
    <source>
        <dbReference type="ARBA" id="ARBA00023043"/>
    </source>
</evidence>
<evidence type="ECO:0000313" key="7">
    <source>
        <dbReference type="Proteomes" id="UP000541610"/>
    </source>
</evidence>
<feature type="region of interest" description="Disordered" evidence="5">
    <location>
        <begin position="308"/>
        <end position="334"/>
    </location>
</feature>
<comment type="similarity">
    <text evidence="1">Belongs to the TPPP family.</text>
</comment>
<feature type="compositionally biased region" description="Polar residues" evidence="5">
    <location>
        <begin position="218"/>
        <end position="230"/>
    </location>
</feature>
<dbReference type="Pfam" id="PF05517">
    <property type="entry name" value="p25-alpha"/>
    <property type="match status" value="1"/>
</dbReference>
<protein>
    <submittedName>
        <fullName evidence="6">Uncharacterized protein</fullName>
    </submittedName>
</protein>
<dbReference type="PROSITE" id="PS50297">
    <property type="entry name" value="ANK_REP_REGION"/>
    <property type="match status" value="1"/>
</dbReference>
<organism evidence="6 7">
    <name type="scientific">Perkinsus olseni</name>
    <name type="common">Perkinsus atlanticus</name>
    <dbReference type="NCBI Taxonomy" id="32597"/>
    <lineage>
        <taxon>Eukaryota</taxon>
        <taxon>Sar</taxon>
        <taxon>Alveolata</taxon>
        <taxon>Perkinsozoa</taxon>
        <taxon>Perkinsea</taxon>
        <taxon>Perkinsida</taxon>
        <taxon>Perkinsidae</taxon>
        <taxon>Perkinsus</taxon>
    </lineage>
</organism>
<dbReference type="AlphaFoldDB" id="A0A7J6N4X2"/>
<dbReference type="InterPro" id="IPR008907">
    <property type="entry name" value="TPP/p25"/>
</dbReference>
<dbReference type="EMBL" id="JABANP010000806">
    <property type="protein sequence ID" value="KAF4678978.1"/>
    <property type="molecule type" value="Genomic_DNA"/>
</dbReference>
<dbReference type="OrthoDB" id="548799at2759"/>
<evidence type="ECO:0000313" key="6">
    <source>
        <dbReference type="EMBL" id="KAF4678978.1"/>
    </source>
</evidence>
<dbReference type="InterPro" id="IPR011992">
    <property type="entry name" value="EF-hand-dom_pair"/>
</dbReference>
<dbReference type="Proteomes" id="UP000541610">
    <property type="component" value="Unassembled WGS sequence"/>
</dbReference>
<keyword evidence="3 4" id="KW-0040">ANK repeat</keyword>
<dbReference type="SMART" id="SM00248">
    <property type="entry name" value="ANK"/>
    <property type="match status" value="2"/>
</dbReference>
<dbReference type="SUPFAM" id="SSF48403">
    <property type="entry name" value="Ankyrin repeat"/>
    <property type="match status" value="1"/>
</dbReference>
<feature type="compositionally biased region" description="Basic and acidic residues" evidence="5">
    <location>
        <begin position="231"/>
        <end position="240"/>
    </location>
</feature>